<sequence>MFEAMESDLHNLVPAVGELNGDRSNRSFGMVAGEPRVYGACDFEIDWDTDRVEPRPEVQGDVARAYFYMNATYGLPISKKQRRLFQVWMSQDPVDDWERERNRRIEKIQGNANPFVK</sequence>
<dbReference type="EMBL" id="LVJN01000019">
    <property type="protein sequence ID" value="OSM04470.1"/>
    <property type="molecule type" value="Genomic_DNA"/>
</dbReference>
<protein>
    <submittedName>
        <fullName evidence="4">Putative Extracellular deoxyribonuclease</fullName>
    </submittedName>
</protein>
<evidence type="ECO:0000313" key="5">
    <source>
        <dbReference type="Proteomes" id="UP000194003"/>
    </source>
</evidence>
<keyword evidence="3" id="KW-0378">Hydrolase</keyword>
<evidence type="ECO:0000256" key="1">
    <source>
        <dbReference type="ARBA" id="ARBA00006429"/>
    </source>
</evidence>
<proteinExistence type="inferred from homology"/>
<name>A0A1Y2K512_9PROT</name>
<comment type="similarity">
    <text evidence="1">Belongs to the EndA/NucM nuclease family.</text>
</comment>
<dbReference type="Pfam" id="PF04231">
    <property type="entry name" value="Endonuclease_1"/>
    <property type="match status" value="1"/>
</dbReference>
<evidence type="ECO:0000256" key="3">
    <source>
        <dbReference type="ARBA" id="ARBA00022801"/>
    </source>
</evidence>
<dbReference type="PANTHER" id="PTHR33607:SF2">
    <property type="entry name" value="ENDONUCLEASE-1"/>
    <property type="match status" value="1"/>
</dbReference>
<dbReference type="PANTHER" id="PTHR33607">
    <property type="entry name" value="ENDONUCLEASE-1"/>
    <property type="match status" value="1"/>
</dbReference>
<dbReference type="AlphaFoldDB" id="A0A1Y2K512"/>
<dbReference type="InterPro" id="IPR007346">
    <property type="entry name" value="Endonuclease-I"/>
</dbReference>
<dbReference type="SUPFAM" id="SSF54060">
    <property type="entry name" value="His-Me finger endonucleases"/>
    <property type="match status" value="1"/>
</dbReference>
<keyword evidence="2" id="KW-0540">Nuclease</keyword>
<comment type="caution">
    <text evidence="4">The sequence shown here is derived from an EMBL/GenBank/DDBJ whole genome shotgun (WGS) entry which is preliminary data.</text>
</comment>
<organism evidence="4 5">
    <name type="scientific">Magnetofaba australis IT-1</name>
    <dbReference type="NCBI Taxonomy" id="1434232"/>
    <lineage>
        <taxon>Bacteria</taxon>
        <taxon>Pseudomonadati</taxon>
        <taxon>Pseudomonadota</taxon>
        <taxon>Magnetococcia</taxon>
        <taxon>Magnetococcales</taxon>
        <taxon>Magnetococcaceae</taxon>
        <taxon>Magnetofaba</taxon>
    </lineage>
</organism>
<reference evidence="4 5" key="1">
    <citation type="journal article" date="2016" name="BMC Genomics">
        <title>Combined genomic and structural analyses of a cultured magnetotactic bacterium reveals its niche adaptation to a dynamic environment.</title>
        <authorList>
            <person name="Araujo A.C."/>
            <person name="Morillo V."/>
            <person name="Cypriano J."/>
            <person name="Teixeira L.C."/>
            <person name="Leao P."/>
            <person name="Lyra S."/>
            <person name="Almeida L.G."/>
            <person name="Bazylinski D.A."/>
            <person name="Vasconcellos A.T."/>
            <person name="Abreu F."/>
            <person name="Lins U."/>
        </authorList>
    </citation>
    <scope>NUCLEOTIDE SEQUENCE [LARGE SCALE GENOMIC DNA]</scope>
    <source>
        <strain evidence="4 5">IT-1</strain>
    </source>
</reference>
<evidence type="ECO:0000256" key="2">
    <source>
        <dbReference type="ARBA" id="ARBA00022722"/>
    </source>
</evidence>
<evidence type="ECO:0000313" key="4">
    <source>
        <dbReference type="EMBL" id="OSM04470.1"/>
    </source>
</evidence>
<dbReference type="GO" id="GO:0004518">
    <property type="term" value="F:nuclease activity"/>
    <property type="evidence" value="ECO:0007669"/>
    <property type="project" value="UniProtKB-KW"/>
</dbReference>
<keyword evidence="5" id="KW-1185">Reference proteome</keyword>
<gene>
    <name evidence="4" type="primary">dns</name>
    <name evidence="4" type="ORF">MAIT1_04387</name>
</gene>
<accession>A0A1Y2K512</accession>
<dbReference type="GO" id="GO:0016787">
    <property type="term" value="F:hydrolase activity"/>
    <property type="evidence" value="ECO:0007669"/>
    <property type="project" value="UniProtKB-KW"/>
</dbReference>
<dbReference type="InterPro" id="IPR044925">
    <property type="entry name" value="His-Me_finger_sf"/>
</dbReference>
<dbReference type="Proteomes" id="UP000194003">
    <property type="component" value="Unassembled WGS sequence"/>
</dbReference>